<dbReference type="SMART" id="SM00091">
    <property type="entry name" value="PAS"/>
    <property type="match status" value="4"/>
</dbReference>
<dbReference type="InterPro" id="IPR005467">
    <property type="entry name" value="His_kinase_dom"/>
</dbReference>
<keyword evidence="6" id="KW-1185">Reference proteome</keyword>
<evidence type="ECO:0000313" key="5">
    <source>
        <dbReference type="EMBL" id="SDF63718.1"/>
    </source>
</evidence>
<feature type="domain" description="Histidine kinase" evidence="2">
    <location>
        <begin position="545"/>
        <end position="751"/>
    </location>
</feature>
<evidence type="ECO:0000259" key="2">
    <source>
        <dbReference type="PROSITE" id="PS50109"/>
    </source>
</evidence>
<dbReference type="InterPro" id="IPR001610">
    <property type="entry name" value="PAC"/>
</dbReference>
<dbReference type="InterPro" id="IPR013656">
    <property type="entry name" value="PAS_4"/>
</dbReference>
<dbReference type="CDD" id="cd00130">
    <property type="entry name" value="PAS"/>
    <property type="match status" value="4"/>
</dbReference>
<dbReference type="Pfam" id="PF00989">
    <property type="entry name" value="PAS"/>
    <property type="match status" value="2"/>
</dbReference>
<dbReference type="PRINTS" id="PR00344">
    <property type="entry name" value="BCTRLSENSOR"/>
</dbReference>
<dbReference type="PANTHER" id="PTHR44757">
    <property type="entry name" value="DIGUANYLATE CYCLASE DGCP"/>
    <property type="match status" value="1"/>
</dbReference>
<organism evidence="5 6">
    <name type="scientific">Halorubrum xinjiangense</name>
    <dbReference type="NCBI Taxonomy" id="261291"/>
    <lineage>
        <taxon>Archaea</taxon>
        <taxon>Methanobacteriati</taxon>
        <taxon>Methanobacteriota</taxon>
        <taxon>Stenosarchaea group</taxon>
        <taxon>Halobacteria</taxon>
        <taxon>Halobacteriales</taxon>
        <taxon>Haloferacaceae</taxon>
        <taxon>Halorubrum</taxon>
    </lineage>
</organism>
<dbReference type="InterPro" id="IPR004358">
    <property type="entry name" value="Sig_transdc_His_kin-like_C"/>
</dbReference>
<dbReference type="GO" id="GO:0006355">
    <property type="term" value="P:regulation of DNA-templated transcription"/>
    <property type="evidence" value="ECO:0007669"/>
    <property type="project" value="InterPro"/>
</dbReference>
<dbReference type="SUPFAM" id="SSF55874">
    <property type="entry name" value="ATPase domain of HSP90 chaperone/DNA topoisomerase II/histidine kinase"/>
    <property type="match status" value="1"/>
</dbReference>
<gene>
    <name evidence="5" type="ORF">SAMN04488067_106161</name>
</gene>
<dbReference type="Proteomes" id="UP000324020">
    <property type="component" value="Unassembled WGS sequence"/>
</dbReference>
<protein>
    <submittedName>
        <fullName evidence="5">PAS domain S-box-containing protein</fullName>
    </submittedName>
</protein>
<dbReference type="InterPro" id="IPR003594">
    <property type="entry name" value="HATPase_dom"/>
</dbReference>
<feature type="domain" description="PAS" evidence="3">
    <location>
        <begin position="293"/>
        <end position="363"/>
    </location>
</feature>
<feature type="domain" description="PAS" evidence="3">
    <location>
        <begin position="416"/>
        <end position="486"/>
    </location>
</feature>
<dbReference type="SMART" id="SM00086">
    <property type="entry name" value="PAC"/>
    <property type="match status" value="3"/>
</dbReference>
<dbReference type="PANTHER" id="PTHR44757:SF2">
    <property type="entry name" value="BIOFILM ARCHITECTURE MAINTENANCE PROTEIN MBAA"/>
    <property type="match status" value="1"/>
</dbReference>
<evidence type="ECO:0000313" key="6">
    <source>
        <dbReference type="Proteomes" id="UP000324020"/>
    </source>
</evidence>
<dbReference type="RefSeq" id="WP_149798711.1">
    <property type="nucleotide sequence ID" value="NZ_FNBO01000006.1"/>
</dbReference>
<dbReference type="InterPro" id="IPR036890">
    <property type="entry name" value="HATPase_C_sf"/>
</dbReference>
<feature type="compositionally biased region" description="Low complexity" evidence="1">
    <location>
        <begin position="125"/>
        <end position="141"/>
    </location>
</feature>
<name>A0A1G7MPF4_9EURY</name>
<dbReference type="EMBL" id="FNBO01000006">
    <property type="protein sequence ID" value="SDF63718.1"/>
    <property type="molecule type" value="Genomic_DNA"/>
</dbReference>
<dbReference type="Pfam" id="PF08448">
    <property type="entry name" value="PAS_4"/>
    <property type="match status" value="2"/>
</dbReference>
<evidence type="ECO:0000259" key="4">
    <source>
        <dbReference type="PROSITE" id="PS50113"/>
    </source>
</evidence>
<feature type="domain" description="PAC" evidence="4">
    <location>
        <begin position="242"/>
        <end position="296"/>
    </location>
</feature>
<feature type="domain" description="PAC" evidence="4">
    <location>
        <begin position="364"/>
        <end position="419"/>
    </location>
</feature>
<proteinExistence type="predicted"/>
<evidence type="ECO:0000259" key="3">
    <source>
        <dbReference type="PROSITE" id="PS50112"/>
    </source>
</evidence>
<feature type="region of interest" description="Disordered" evidence="1">
    <location>
        <begin position="109"/>
        <end position="148"/>
    </location>
</feature>
<dbReference type="OrthoDB" id="200505at2157"/>
<feature type="domain" description="PAS" evidence="3">
    <location>
        <begin position="13"/>
        <end position="79"/>
    </location>
</feature>
<dbReference type="Pfam" id="PF02518">
    <property type="entry name" value="HATPase_c"/>
    <property type="match status" value="1"/>
</dbReference>
<dbReference type="Gene3D" id="3.30.565.10">
    <property type="entry name" value="Histidine kinase-like ATPase, C-terminal domain"/>
    <property type="match status" value="1"/>
</dbReference>
<dbReference type="PROSITE" id="PS50109">
    <property type="entry name" value="HIS_KIN"/>
    <property type="match status" value="1"/>
</dbReference>
<sequence length="757" mass="82540">MSSGSSRPPAGFFASFVEGCSDPVVSVDGTGAIVYANAATEAVLGYDPSDLRGRELSSLVASEAADERARSVRERLARVEGLGDCGSFSVPVRHADGHTVTFSVRFHEHAAGDEPGGDGSDTVPDAAAGDSDAAAGDSDAATVDIDAETDDSDTVYTGIFRDGVEEVGGTVTETFRNLVEHAGHAIYVTDTDGTIEYVNPAFTDHTGYEPEEALGETPAILKSGEMPDEYYDGLWSTLLDGGVWEEEIIDRRRDGEPYHAHQTIAPVTDDDGEVSRFVAIQTDITERKAAMGQLKQYRDIVERLDDPVLLQNRDGEFELLNEAVSEFAGIDREALYGTDEFAFMDPETAAEIDGRRRKVLENEEMSEYEISPTFPESEREATFSTQRYPYYDADGELAGTFAICRNVTDRKVRERELERYERAINGATDLIAAVDRDGRLLFANPQYREYHGLGDGDVTDLTLADVVPEEGYDDVERQVERALRGEWVEYRTTRTHPTRGKRTFDVRYYPLDSPDEEALAGVVGVLRDVTDSENRARQLRVVDRVLQHNLRNALTVVRGRAEQIAAGETEPGAAAEYIVARADDLLETSEKAHHITEILSDAAETEPVDVGRVVRQVAAAAADEFPSATVDVSVPDDGVATASATTWLSRAVDELIRNAVVHHDRDRPTVGVSVEVRPDAVEVRVEDDGPGLTEMNRDVLVDGTAVDALYHGSGLGLWLVYWVVQQSGGSAAVADAEPRGTAVTVTLSRARDRVPDN</sequence>
<dbReference type="Gene3D" id="3.30.450.20">
    <property type="entry name" value="PAS domain"/>
    <property type="match status" value="4"/>
</dbReference>
<dbReference type="PROSITE" id="PS50113">
    <property type="entry name" value="PAC"/>
    <property type="match status" value="2"/>
</dbReference>
<dbReference type="AlphaFoldDB" id="A0A1G7MPF4"/>
<dbReference type="GO" id="GO:0016772">
    <property type="term" value="F:transferase activity, transferring phosphorus-containing groups"/>
    <property type="evidence" value="ECO:0007669"/>
    <property type="project" value="InterPro"/>
</dbReference>
<dbReference type="InterPro" id="IPR000700">
    <property type="entry name" value="PAS-assoc_C"/>
</dbReference>
<feature type="domain" description="PAS" evidence="3">
    <location>
        <begin position="171"/>
        <end position="217"/>
    </location>
</feature>
<dbReference type="InterPro" id="IPR000014">
    <property type="entry name" value="PAS"/>
</dbReference>
<dbReference type="InterPro" id="IPR052155">
    <property type="entry name" value="Biofilm_reg_signaling"/>
</dbReference>
<reference evidence="5 6" key="1">
    <citation type="submission" date="2016-10" db="EMBL/GenBank/DDBJ databases">
        <authorList>
            <person name="Varghese N."/>
            <person name="Submissions S."/>
        </authorList>
    </citation>
    <scope>NUCLEOTIDE SEQUENCE [LARGE SCALE GENOMIC DNA]</scope>
    <source>
        <strain evidence="5 6">CGMCC 1.3527</strain>
    </source>
</reference>
<dbReference type="InterPro" id="IPR035965">
    <property type="entry name" value="PAS-like_dom_sf"/>
</dbReference>
<dbReference type="NCBIfam" id="TIGR00229">
    <property type="entry name" value="sensory_box"/>
    <property type="match status" value="4"/>
</dbReference>
<evidence type="ECO:0000256" key="1">
    <source>
        <dbReference type="SAM" id="MobiDB-lite"/>
    </source>
</evidence>
<dbReference type="InterPro" id="IPR013767">
    <property type="entry name" value="PAS_fold"/>
</dbReference>
<accession>A0A1G7MPF4</accession>
<dbReference type="SMART" id="SM00387">
    <property type="entry name" value="HATPase_c"/>
    <property type="match status" value="1"/>
</dbReference>
<dbReference type="PROSITE" id="PS50112">
    <property type="entry name" value="PAS"/>
    <property type="match status" value="4"/>
</dbReference>
<dbReference type="SUPFAM" id="SSF55785">
    <property type="entry name" value="PYP-like sensor domain (PAS domain)"/>
    <property type="match status" value="4"/>
</dbReference>